<keyword evidence="3" id="KW-1185">Reference proteome</keyword>
<dbReference type="GeneID" id="83709881"/>
<dbReference type="AlphaFoldDB" id="A0A173W3J3"/>
<evidence type="ECO:0000313" key="2">
    <source>
        <dbReference type="EMBL" id="CUN34021.1"/>
    </source>
</evidence>
<keyword evidence="1" id="KW-0812">Transmembrane</keyword>
<gene>
    <name evidence="2" type="ORF">ERS852385_00017</name>
</gene>
<keyword evidence="1" id="KW-1133">Transmembrane helix</keyword>
<keyword evidence="1" id="KW-0472">Membrane</keyword>
<sequence length="183" mass="20483">MTVLYAIIALIVAAVIVAKLYLCIAGKEKIVVKTDAPFVVESQTDDAIVISKKLTFVNEGKQCATIMDALVRPQLPYEQYDGIEARGKAEREGEPREDDYFEAVLIQKLGDPNHEDKLNIFAKVKLTPRKGMTLKEALSHMVDLPLDVIWMETGRTPWHYTKVRLTLSAEEIAKLAGVELVKD</sequence>
<dbReference type="RefSeq" id="WP_081828378.1">
    <property type="nucleotide sequence ID" value="NZ_CABIWZ010000001.1"/>
</dbReference>
<protein>
    <submittedName>
        <fullName evidence="2">Uncharacterized protein</fullName>
    </submittedName>
</protein>
<feature type="transmembrane region" description="Helical" evidence="1">
    <location>
        <begin position="6"/>
        <end position="24"/>
    </location>
</feature>
<name>A0A173W3J3_9FIRM</name>
<dbReference type="OrthoDB" id="1665274at2"/>
<dbReference type="STRING" id="187979.ERS852385_00017"/>
<dbReference type="eggNOG" id="ENOG5032QUK">
    <property type="taxonomic scope" value="Bacteria"/>
</dbReference>
<evidence type="ECO:0000256" key="1">
    <source>
        <dbReference type="SAM" id="Phobius"/>
    </source>
</evidence>
<accession>A0A173W3J3</accession>
<dbReference type="EMBL" id="CYYU01000001">
    <property type="protein sequence ID" value="CUN34021.1"/>
    <property type="molecule type" value="Genomic_DNA"/>
</dbReference>
<evidence type="ECO:0000313" key="3">
    <source>
        <dbReference type="Proteomes" id="UP000095546"/>
    </source>
</evidence>
<organism evidence="2 3">
    <name type="scientific">Mitsuokella jalaludinii</name>
    <dbReference type="NCBI Taxonomy" id="187979"/>
    <lineage>
        <taxon>Bacteria</taxon>
        <taxon>Bacillati</taxon>
        <taxon>Bacillota</taxon>
        <taxon>Negativicutes</taxon>
        <taxon>Selenomonadales</taxon>
        <taxon>Selenomonadaceae</taxon>
        <taxon>Mitsuokella</taxon>
    </lineage>
</organism>
<proteinExistence type="predicted"/>
<dbReference type="Proteomes" id="UP000095546">
    <property type="component" value="Unassembled WGS sequence"/>
</dbReference>
<reference evidence="2 3" key="1">
    <citation type="submission" date="2015-09" db="EMBL/GenBank/DDBJ databases">
        <authorList>
            <consortium name="Pathogen Informatics"/>
        </authorList>
    </citation>
    <scope>NUCLEOTIDE SEQUENCE [LARGE SCALE GENOMIC DNA]</scope>
    <source>
        <strain evidence="2 3">2789STDY5608828</strain>
    </source>
</reference>